<dbReference type="PROSITE" id="PS50110">
    <property type="entry name" value="RESPONSE_REGULATORY"/>
    <property type="match status" value="1"/>
</dbReference>
<dbReference type="SMART" id="SM00448">
    <property type="entry name" value="REC"/>
    <property type="match status" value="1"/>
</dbReference>
<feature type="region of interest" description="Disordered" evidence="4">
    <location>
        <begin position="250"/>
        <end position="269"/>
    </location>
</feature>
<feature type="compositionally biased region" description="Polar residues" evidence="4">
    <location>
        <begin position="254"/>
        <end position="269"/>
    </location>
</feature>
<evidence type="ECO:0000256" key="3">
    <source>
        <dbReference type="PROSITE-ProRule" id="PRU00169"/>
    </source>
</evidence>
<gene>
    <name evidence="6" type="ORF">BCV70DRAFT_197051</name>
</gene>
<feature type="compositionally biased region" description="Basic and acidic residues" evidence="4">
    <location>
        <begin position="472"/>
        <end position="485"/>
    </location>
</feature>
<feature type="domain" description="Response regulatory" evidence="5">
    <location>
        <begin position="1392"/>
        <end position="1608"/>
    </location>
</feature>
<feature type="region of interest" description="Disordered" evidence="4">
    <location>
        <begin position="151"/>
        <end position="181"/>
    </location>
</feature>
<feature type="compositionally biased region" description="Low complexity" evidence="4">
    <location>
        <begin position="1288"/>
        <end position="1327"/>
    </location>
</feature>
<feature type="compositionally biased region" description="Low complexity" evidence="4">
    <location>
        <begin position="948"/>
        <end position="957"/>
    </location>
</feature>
<feature type="region of interest" description="Disordered" evidence="4">
    <location>
        <begin position="626"/>
        <end position="654"/>
    </location>
</feature>
<feature type="compositionally biased region" description="Basic and acidic residues" evidence="4">
    <location>
        <begin position="1741"/>
        <end position="1754"/>
    </location>
</feature>
<dbReference type="FunFam" id="3.40.50.2300:FF:000146">
    <property type="entry name" value="Putative two-component response regulator SSK1p"/>
    <property type="match status" value="1"/>
</dbReference>
<dbReference type="SUPFAM" id="SSF52172">
    <property type="entry name" value="CheY-like"/>
    <property type="match status" value="2"/>
</dbReference>
<proteinExistence type="predicted"/>
<feature type="compositionally biased region" description="Low complexity" evidence="4">
    <location>
        <begin position="631"/>
        <end position="642"/>
    </location>
</feature>
<feature type="compositionally biased region" description="Low complexity" evidence="4">
    <location>
        <begin position="1104"/>
        <end position="1116"/>
    </location>
</feature>
<feature type="compositionally biased region" description="Low complexity" evidence="4">
    <location>
        <begin position="993"/>
        <end position="1022"/>
    </location>
</feature>
<evidence type="ECO:0000256" key="4">
    <source>
        <dbReference type="SAM" id="MobiDB-lite"/>
    </source>
</evidence>
<evidence type="ECO:0000256" key="1">
    <source>
        <dbReference type="ARBA" id="ARBA00022553"/>
    </source>
</evidence>
<dbReference type="CDD" id="cd17546">
    <property type="entry name" value="REC_hyHK_CKI1_RcsC-like"/>
    <property type="match status" value="1"/>
</dbReference>
<dbReference type="GO" id="GO:0000156">
    <property type="term" value="F:phosphorelay response regulator activity"/>
    <property type="evidence" value="ECO:0007669"/>
    <property type="project" value="UniProtKB-ARBA"/>
</dbReference>
<dbReference type="PANTHER" id="PTHR45339">
    <property type="entry name" value="HYBRID SIGNAL TRANSDUCTION HISTIDINE KINASE J"/>
    <property type="match status" value="1"/>
</dbReference>
<feature type="modified residue" description="4-aspartylphosphate" evidence="3">
    <location>
        <position position="1441"/>
    </location>
</feature>
<dbReference type="Gene3D" id="3.40.50.2300">
    <property type="match status" value="1"/>
</dbReference>
<feature type="region of interest" description="Disordered" evidence="4">
    <location>
        <begin position="1343"/>
        <end position="1362"/>
    </location>
</feature>
<evidence type="ECO:0000313" key="7">
    <source>
        <dbReference type="Proteomes" id="UP000246740"/>
    </source>
</evidence>
<dbReference type="OrthoDB" id="21225at2759"/>
<reference evidence="6 7" key="1">
    <citation type="journal article" date="2018" name="Mol. Biol. Evol.">
        <title>Broad Genomic Sampling Reveals a Smut Pathogenic Ancestry of the Fungal Clade Ustilaginomycotina.</title>
        <authorList>
            <person name="Kijpornyongpan T."/>
            <person name="Mondo S.J."/>
            <person name="Barry K."/>
            <person name="Sandor L."/>
            <person name="Lee J."/>
            <person name="Lipzen A."/>
            <person name="Pangilinan J."/>
            <person name="LaButti K."/>
            <person name="Hainaut M."/>
            <person name="Henrissat B."/>
            <person name="Grigoriev I.V."/>
            <person name="Spatafora J.W."/>
            <person name="Aime M.C."/>
        </authorList>
    </citation>
    <scope>NUCLEOTIDE SEQUENCE [LARGE SCALE GENOMIC DNA]</scope>
    <source>
        <strain evidence="6 7">MCA 3645</strain>
    </source>
</reference>
<feature type="compositionally biased region" description="Polar residues" evidence="4">
    <location>
        <begin position="1489"/>
        <end position="1505"/>
    </location>
</feature>
<organism evidence="6 7">
    <name type="scientific">Testicularia cyperi</name>
    <dbReference type="NCBI Taxonomy" id="1882483"/>
    <lineage>
        <taxon>Eukaryota</taxon>
        <taxon>Fungi</taxon>
        <taxon>Dikarya</taxon>
        <taxon>Basidiomycota</taxon>
        <taxon>Ustilaginomycotina</taxon>
        <taxon>Ustilaginomycetes</taxon>
        <taxon>Ustilaginales</taxon>
        <taxon>Anthracoideaceae</taxon>
        <taxon>Testicularia</taxon>
    </lineage>
</organism>
<dbReference type="STRING" id="1882483.A0A317XXY7"/>
<protein>
    <recommendedName>
        <fullName evidence="5">Response regulatory domain-containing protein</fullName>
    </recommendedName>
</protein>
<feature type="region of interest" description="Disordered" evidence="4">
    <location>
        <begin position="1664"/>
        <end position="1754"/>
    </location>
</feature>
<feature type="region of interest" description="Disordered" evidence="4">
    <location>
        <begin position="694"/>
        <end position="720"/>
    </location>
</feature>
<accession>A0A317XXY7</accession>
<feature type="region of interest" description="Disordered" evidence="4">
    <location>
        <begin position="1202"/>
        <end position="1329"/>
    </location>
</feature>
<feature type="compositionally biased region" description="Low complexity" evidence="4">
    <location>
        <begin position="1062"/>
        <end position="1097"/>
    </location>
</feature>
<feature type="compositionally biased region" description="Polar residues" evidence="4">
    <location>
        <begin position="838"/>
        <end position="853"/>
    </location>
</feature>
<feature type="compositionally biased region" description="Polar residues" evidence="4">
    <location>
        <begin position="40"/>
        <end position="55"/>
    </location>
</feature>
<feature type="region of interest" description="Disordered" evidence="4">
    <location>
        <begin position="1148"/>
        <end position="1182"/>
    </location>
</feature>
<evidence type="ECO:0000259" key="5">
    <source>
        <dbReference type="PROSITE" id="PS50110"/>
    </source>
</evidence>
<dbReference type="Proteomes" id="UP000246740">
    <property type="component" value="Unassembled WGS sequence"/>
</dbReference>
<feature type="compositionally biased region" description="Low complexity" evidence="4">
    <location>
        <begin position="1124"/>
        <end position="1135"/>
    </location>
</feature>
<feature type="region of interest" description="Disordered" evidence="4">
    <location>
        <begin position="838"/>
        <end position="1024"/>
    </location>
</feature>
<feature type="compositionally biased region" description="Low complexity" evidence="4">
    <location>
        <begin position="971"/>
        <end position="982"/>
    </location>
</feature>
<feature type="compositionally biased region" description="Low complexity" evidence="4">
    <location>
        <begin position="455"/>
        <end position="465"/>
    </location>
</feature>
<feature type="compositionally biased region" description="Polar residues" evidence="4">
    <location>
        <begin position="1212"/>
        <end position="1231"/>
    </location>
</feature>
<feature type="compositionally biased region" description="Polar residues" evidence="4">
    <location>
        <begin position="903"/>
        <end position="922"/>
    </location>
</feature>
<feature type="region of interest" description="Disordered" evidence="4">
    <location>
        <begin position="451"/>
        <end position="486"/>
    </location>
</feature>
<feature type="compositionally biased region" description="Polar residues" evidence="4">
    <location>
        <begin position="1163"/>
        <end position="1181"/>
    </location>
</feature>
<dbReference type="Pfam" id="PF00072">
    <property type="entry name" value="Response_reg"/>
    <property type="match status" value="1"/>
</dbReference>
<feature type="region of interest" description="Disordered" evidence="4">
    <location>
        <begin position="1465"/>
        <end position="1545"/>
    </location>
</feature>
<evidence type="ECO:0000313" key="6">
    <source>
        <dbReference type="EMBL" id="PWZ02790.1"/>
    </source>
</evidence>
<keyword evidence="2" id="KW-0902">Two-component regulatory system</keyword>
<feature type="compositionally biased region" description="Polar residues" evidence="4">
    <location>
        <begin position="1515"/>
        <end position="1524"/>
    </location>
</feature>
<sequence>MSTASRHVASLLNGSSDNQNGGSSDLNFTSSSESNDRPHSSSNDAPQLSASTFQWPSEPLNRGKPSLPQESQQMVDDANREISDQISSADQNANIQATQQQSDHPGLSKPRLSAQLAATLDTLEDERRQQLSPTVNKATTLSTSPLAALSPMAQQMQRSSSAGTSKSTGSDTASKTDSNQYPSILPEILQSTVTMPLNLLHSLLPSEVLSASSHEGLSASTMQVPMTSVNAILEACKALEWVAKKSAGLEASGNDRSANTRRNSLAQQSTDDGTEFTQFDIFELVQRIADVVSGVAAARGIDLVLDLHPELHGEPGPQQLNYKLGSCSIWAERCALNFLFMNCLAKVVHAAPVHSTVVIRITLTERDDTVVSDMDTPDMKLMVLTLGIQLITPPGAPPIDKGQSVLCEPVSTVLLDVFGASLVVENGVKGETEAAASRHAIYHGISVSVGKTPATKSDSQIQTDTQQDDSDKDARAEYSPSEEKLSQFTKELNGKKVALYSSSRSGFAKQLNALLSRFGCSIASVFTDSPDEDSFSGSESVFGRSTHTAVALTGGRPTLVSYNSDLDRRSHSAPDAGSHPSDPASKSNSGPSGDASDKEADTAVLDPVTGVPVTFNNSMLSDASKTTLTESAGPPSGSTPSANDRPGPDTSTSKDRIVPFSFVIIDDDIVTLQKELLRIRSAVPLLKSALGSKSIQMDHDEQQQTAAPSRPPLHHRTKSSPQIDRILAQHPEAQQPRSFTSLGHAMTNSANEHAADESVTQTIIFFTSMRSYRIVRDTVQPIIDSASFRGVASPPEIMVLPKPASIRRILTALYAAEKKPVVDLPFLPIATSPLSPLTTHSKSWWTQRSSPTAHTEGAVMTLTRRQTQSTDADTEMDTAPPTPWSPIDSGPTSQIPSPKFPLTSENLPLLNESNRTVSSSRSAGIRSHRTQDTAREATHGAEKADFDSATSTAGGAAPSVKSAARPSQRTSNVSNVQVGSNNDLSSAQKGSQATSAPPSVASASATASSSAHHSRSHPVSSPMPADALEYFSETAAKMGGSASSGMVIQSPDGRPAGIFFQPKASNSTTGSSSASSKPALSRGVSNSSVRRSSGTASSEHDDANASNAASATGAPGSRDRRLTNRSSNSSSHSMRSFADLSNAHQLSNTSSSASLDQRGITVRSASSADVATPGSQQSASAAVTKYPTGSMFAPQVGIHSVLHGDRPPVATPLNNGASQGSQSVSSPTRSHLSAVPEVSESTTKPVSDNNATRPSSDPGLQSNGARAAGPTSNASVGQTTPPNKPKVSTSGAKAAAATRKAAASKASGKSTGTSSPVTPVSTGSVAPAGNSTAATRLLARQSFAASPSDAKTKPSAVPQPGFMMGMGFTSSARRGKGPKKAPVREAVLPPIKVLIVEDNPINQRILSMFMGKKKIKYDVANNGREAVDKWKTGGYHLILMDIQLPVMDGISATKEIRKLERNANIGILPNTPPANGDSRAKLEPEPTKTAGSSPSKSTNVLSSQGLIKYPVGGPLTSSSSSTKETPGAGAGPAGGSRALVNGTGKDGRVPAPVSSGSINPFRASVIIVALTASVLSSDRVEALAAGCNDFLNKPVSLPWLNQKILEWGSMMYLMYSGLSTSEPTHVQTKGAGDAGSKAQLHLGFGYGPAEKAKVLASNLHLADPSSMKKKKALQNQQQQQQQQTRKQQQQRKESQLKQKAGQQHNKSGQISHADNVAAARKDPVHANPDSVQQTTSASTGPKDDEHRPSDPPTS</sequence>
<dbReference type="PANTHER" id="PTHR45339:SF1">
    <property type="entry name" value="HYBRID SIGNAL TRANSDUCTION HISTIDINE KINASE J"/>
    <property type="match status" value="1"/>
</dbReference>
<feature type="compositionally biased region" description="Low complexity" evidence="4">
    <location>
        <begin position="159"/>
        <end position="178"/>
    </location>
</feature>
<feature type="compositionally biased region" description="Polar residues" evidence="4">
    <location>
        <begin position="1239"/>
        <end position="1281"/>
    </location>
</feature>
<feature type="compositionally biased region" description="Polar residues" evidence="4">
    <location>
        <begin position="1729"/>
        <end position="1739"/>
    </location>
</feature>
<feature type="compositionally biased region" description="Basic and acidic residues" evidence="4">
    <location>
        <begin position="929"/>
        <end position="946"/>
    </location>
</feature>
<dbReference type="InParanoid" id="A0A317XXY7"/>
<dbReference type="InterPro" id="IPR011006">
    <property type="entry name" value="CheY-like_superfamily"/>
</dbReference>
<feature type="region of interest" description="Disordered" evidence="4">
    <location>
        <begin position="1"/>
        <end position="77"/>
    </location>
</feature>
<dbReference type="EMBL" id="KZ819188">
    <property type="protein sequence ID" value="PWZ02790.1"/>
    <property type="molecule type" value="Genomic_DNA"/>
</dbReference>
<feature type="compositionally biased region" description="Low complexity" evidence="4">
    <location>
        <begin position="1673"/>
        <end position="1687"/>
    </location>
</feature>
<keyword evidence="1 3" id="KW-0597">Phosphoprotein</keyword>
<feature type="region of interest" description="Disordered" evidence="4">
    <location>
        <begin position="1041"/>
        <end position="1135"/>
    </location>
</feature>
<feature type="compositionally biased region" description="Polar residues" evidence="4">
    <location>
        <begin position="1700"/>
        <end position="1712"/>
    </location>
</feature>
<dbReference type="InterPro" id="IPR001789">
    <property type="entry name" value="Sig_transdc_resp-reg_receiver"/>
</dbReference>
<evidence type="ECO:0000256" key="2">
    <source>
        <dbReference type="ARBA" id="ARBA00023012"/>
    </source>
</evidence>
<keyword evidence="7" id="KW-1185">Reference proteome</keyword>
<feature type="region of interest" description="Disordered" evidence="4">
    <location>
        <begin position="560"/>
        <end position="609"/>
    </location>
</feature>
<feature type="compositionally biased region" description="Low complexity" evidence="4">
    <location>
        <begin position="10"/>
        <end position="27"/>
    </location>
</feature>
<name>A0A317XXY7_9BASI</name>
<feature type="compositionally biased region" description="Polar residues" evidence="4">
    <location>
        <begin position="983"/>
        <end position="992"/>
    </location>
</feature>